<keyword evidence="10" id="KW-0413">Isomerase</keyword>
<evidence type="ECO:0000256" key="15">
    <source>
        <dbReference type="ARBA" id="ARBA00049778"/>
    </source>
</evidence>
<feature type="compositionally biased region" description="Low complexity" evidence="16">
    <location>
        <begin position="168"/>
        <end position="180"/>
    </location>
</feature>
<dbReference type="InterPro" id="IPR003953">
    <property type="entry name" value="FAD-dep_OxRdtase_2_FAD-bd"/>
</dbReference>
<evidence type="ECO:0000256" key="16">
    <source>
        <dbReference type="SAM" id="MobiDB-lite"/>
    </source>
</evidence>
<dbReference type="Pfam" id="PF00732">
    <property type="entry name" value="GMC_oxred_N"/>
    <property type="match status" value="1"/>
</dbReference>
<keyword evidence="7" id="KW-0443">Lipid metabolism</keyword>
<evidence type="ECO:0000256" key="14">
    <source>
        <dbReference type="ARBA" id="ARBA00049744"/>
    </source>
</evidence>
<proteinExistence type="inferred from homology"/>
<dbReference type="InterPro" id="IPR052542">
    <property type="entry name" value="Cholesterol_Oxidase"/>
</dbReference>
<evidence type="ECO:0000259" key="18">
    <source>
        <dbReference type="Pfam" id="PF00890"/>
    </source>
</evidence>
<feature type="region of interest" description="Disordered" evidence="16">
    <location>
        <begin position="162"/>
        <end position="183"/>
    </location>
</feature>
<dbReference type="SUPFAM" id="SSF51905">
    <property type="entry name" value="FAD/NAD(P)-binding domain"/>
    <property type="match status" value="1"/>
</dbReference>
<comment type="similarity">
    <text evidence="2">Belongs to the GMC oxidoreductase family.</text>
</comment>
<dbReference type="InterPro" id="IPR029058">
    <property type="entry name" value="AB_hydrolase_fold"/>
</dbReference>
<comment type="caution">
    <text evidence="20">The sequence shown here is derived from an EMBL/GenBank/DDBJ whole genome shotgun (WGS) entry which is preliminary data.</text>
</comment>
<evidence type="ECO:0000256" key="7">
    <source>
        <dbReference type="ARBA" id="ARBA00023098"/>
    </source>
</evidence>
<dbReference type="InterPro" id="IPR036188">
    <property type="entry name" value="FAD/NAD-bd_sf"/>
</dbReference>
<evidence type="ECO:0000256" key="4">
    <source>
        <dbReference type="ARBA" id="ARBA00022630"/>
    </source>
</evidence>
<dbReference type="InterPro" id="IPR007867">
    <property type="entry name" value="GMC_OxRtase_C"/>
</dbReference>
<dbReference type="EC" id="5.3.3.1" evidence="11"/>
<dbReference type="SUPFAM" id="SSF53474">
    <property type="entry name" value="alpha/beta-Hydrolases"/>
    <property type="match status" value="1"/>
</dbReference>
<evidence type="ECO:0000256" key="3">
    <source>
        <dbReference type="ARBA" id="ARBA00022548"/>
    </source>
</evidence>
<dbReference type="PANTHER" id="PTHR47470">
    <property type="entry name" value="CHOLESTEROL OXIDASE"/>
    <property type="match status" value="1"/>
</dbReference>
<dbReference type="Gene3D" id="3.50.50.60">
    <property type="entry name" value="FAD/NAD(P)-binding domain"/>
    <property type="match status" value="3"/>
</dbReference>
<evidence type="ECO:0000256" key="1">
    <source>
        <dbReference type="ARBA" id="ARBA00001974"/>
    </source>
</evidence>
<dbReference type="Pfam" id="PF00890">
    <property type="entry name" value="FAD_binding_2"/>
    <property type="match status" value="1"/>
</dbReference>
<feature type="region of interest" description="Disordered" evidence="16">
    <location>
        <begin position="23"/>
        <end position="98"/>
    </location>
</feature>
<keyword evidence="6" id="KW-0560">Oxidoreductase</keyword>
<name>A0ABR0T3U6_9HYPO</name>
<dbReference type="EMBL" id="JAVFKD010000001">
    <property type="protein sequence ID" value="KAK5999103.1"/>
    <property type="molecule type" value="Genomic_DNA"/>
</dbReference>
<keyword evidence="5" id="KW-0274">FAD</keyword>
<keyword evidence="4" id="KW-0285">Flavoprotein</keyword>
<gene>
    <name evidence="20" type="ORF">PT974_01492</name>
</gene>
<keyword evidence="9" id="KW-0753">Steroid metabolism</keyword>
<evidence type="ECO:0000256" key="9">
    <source>
        <dbReference type="ARBA" id="ARBA00023221"/>
    </source>
</evidence>
<feature type="domain" description="FAD-dependent oxidoreductase 2 FAD-binding" evidence="18">
    <location>
        <begin position="116"/>
        <end position="148"/>
    </location>
</feature>
<evidence type="ECO:0000256" key="2">
    <source>
        <dbReference type="ARBA" id="ARBA00010790"/>
    </source>
</evidence>
<comment type="pathway">
    <text evidence="12">Steroid metabolism; cholesterol degradation.</text>
</comment>
<organism evidence="20 21">
    <name type="scientific">Cladobotryum mycophilum</name>
    <dbReference type="NCBI Taxonomy" id="491253"/>
    <lineage>
        <taxon>Eukaryota</taxon>
        <taxon>Fungi</taxon>
        <taxon>Dikarya</taxon>
        <taxon>Ascomycota</taxon>
        <taxon>Pezizomycotina</taxon>
        <taxon>Sordariomycetes</taxon>
        <taxon>Hypocreomycetidae</taxon>
        <taxon>Hypocreales</taxon>
        <taxon>Hypocreaceae</taxon>
        <taxon>Cladobotryum</taxon>
    </lineage>
</organism>
<evidence type="ECO:0000256" key="6">
    <source>
        <dbReference type="ARBA" id="ARBA00023002"/>
    </source>
</evidence>
<dbReference type="Proteomes" id="UP001338125">
    <property type="component" value="Unassembled WGS sequence"/>
</dbReference>
<dbReference type="Pfam" id="PF05199">
    <property type="entry name" value="GMC_oxred_C"/>
    <property type="match status" value="1"/>
</dbReference>
<sequence length="1388" mass="153566">MTRVQKPSVPEYSLPLKFPILRFQDQDNIEDDTASSSEASHKSSSAEPEYTPVDLEERCLTPTSIDSEDEDRDYDVCDSELPNSQLPQPPVEQESIQTKSFPRISKPVELLRTSYDCVVIGSGYGGAVAASRMARAGESVCVLERGQEKWPGEYPTTSQELAEESHFSGEFTTGSSEGSSVDGGNPTGLYHLIFGRDQNAIVGNGLGGTSLINANVFLEADERLLSMDFWPPEIRNNPHELDKYYQAVKDVLEPEPYPDHWPKLKKMEVFKRQAKVLGMGDRFYKVPQTTRFQSGPNSCGVNMSASTLTGQDAMGVNDGSKTTTLVTYLADAWNWGAEMFCECEVRYIEKVREERGGGYLIYFSWHGHNRGRFQDNVQEDLLWVHAKKAVFLGAGAIGTTEILLRSKEMGLEMSDCVGQGMSGNGDMLAFGYNTDTEVNAIGRAFPCPTNPVGPTITGVIDHRKGHENPLDGFVIQEGAIPQAFVDFLQVMMDIMPGNHQTSGTSLLGRAQEAMDRWKSRLLGPYVPTGAVEKTQVFLVMSHDGSQATLSLKNDKPVLEFAGVGRSDRVKELNALLAKATAAVGGTLVQSPFYATMGQQQITAHPLGGANMSWDNNGAHGVTNHIGQVFKGNDTIETYPGLIVTDGSLIPAAIGVNPLATIAALAERAVAHYARRNNLVISKEKNDILDLHGEPAHRPKSHMIITRQPTTKAGFSDDEERLKTVENLMREAEIFKVNRIDFAELLSGFIHKGSSSNGKADEKSTYELAFRTGRSRGQSARFFVNVALLDPDVMLNDDGSTGILTGTFVCPAIKGSPFMALRGDFGLFKPDDSATGTSRLTYECDMVGVNGRRLHFHGYKIVDSSVTLDPRQLWYSTTTLYISITESGPPKSPIKTKQLDDNGWTDMVRRKGANGTAAFENTQTVHGQRAVACGILHLRPMDLLSEVLTLTPMGNHLLEKALKVANFVSFFTLKSLSFMLAPLAPLQYPVSAYQTYANYTPPMQSYIVVANDGVRTEMHMWEPSPSAVGVDAQGNPVKIENLFMIPGASVDHQIFSLPTISFNAINYFTRAGYRVFVTVHRIGQLRSTNGQQWTTYDARLDIKACLERIRRMYGEKKIYTVAHCMGSVAFSCGLLDGTIPSDWILGVTASQVFMNPIWAPINMAKATSPIAVDSIYRTLIGNWFECSTSTQDTFMQQTMNQLLRFYPIERHELCNNAACHRTTLLFGRCWSHHNLNEATHRNIDKFFGGASMTLMSLLKRMGSRGQVSTNAPAHEELTTPRNVQRLRGIPFLLFVGGDSAVLSPEATERTYEHLCDTFGMSAGMRGGGIQYRRRVVPGYGHLDCWMGRNAWRDVFPFVREEVDRVVRGEAYRFRQPSDRFARIIESGEM</sequence>
<keyword evidence="8" id="KW-1207">Sterol metabolism</keyword>
<evidence type="ECO:0000313" key="20">
    <source>
        <dbReference type="EMBL" id="KAK5999103.1"/>
    </source>
</evidence>
<dbReference type="InterPro" id="IPR000172">
    <property type="entry name" value="GMC_OxRdtase_N"/>
</dbReference>
<evidence type="ECO:0000256" key="5">
    <source>
        <dbReference type="ARBA" id="ARBA00022827"/>
    </source>
</evidence>
<dbReference type="EC" id="1.1.3.6" evidence="13"/>
<comment type="cofactor">
    <cofactor evidence="1">
        <name>FAD</name>
        <dbReference type="ChEBI" id="CHEBI:57692"/>
    </cofactor>
</comment>
<evidence type="ECO:0000256" key="11">
    <source>
        <dbReference type="ARBA" id="ARBA00038856"/>
    </source>
</evidence>
<feature type="compositionally biased region" description="Low complexity" evidence="16">
    <location>
        <begin position="34"/>
        <end position="49"/>
    </location>
</feature>
<feature type="compositionally biased region" description="Acidic residues" evidence="16">
    <location>
        <begin position="66"/>
        <end position="78"/>
    </location>
</feature>
<evidence type="ECO:0000256" key="13">
    <source>
        <dbReference type="ARBA" id="ARBA00049723"/>
    </source>
</evidence>
<feature type="domain" description="Glucose-methanol-choline oxidoreductase N-terminal" evidence="17">
    <location>
        <begin position="180"/>
        <end position="406"/>
    </location>
</feature>
<evidence type="ECO:0000256" key="12">
    <source>
        <dbReference type="ARBA" id="ARBA00049645"/>
    </source>
</evidence>
<protein>
    <recommendedName>
        <fullName evidence="14">Cholesterol oxidase</fullName>
        <ecNumber evidence="13">1.1.3.6</ecNumber>
        <ecNumber evidence="11">5.3.3.1</ecNumber>
    </recommendedName>
    <alternativeName>
        <fullName evidence="15">Cholesterol isomerase</fullName>
    </alternativeName>
</protein>
<evidence type="ECO:0000256" key="8">
    <source>
        <dbReference type="ARBA" id="ARBA00023166"/>
    </source>
</evidence>
<evidence type="ECO:0000256" key="10">
    <source>
        <dbReference type="ARBA" id="ARBA00023235"/>
    </source>
</evidence>
<dbReference type="PANTHER" id="PTHR47470:SF1">
    <property type="entry name" value="FAD-DEPENDENT OXIDOREDUCTASE 2 FAD BINDING DOMAIN-CONTAINING PROTEIN"/>
    <property type="match status" value="1"/>
</dbReference>
<evidence type="ECO:0000259" key="19">
    <source>
        <dbReference type="Pfam" id="PF05199"/>
    </source>
</evidence>
<evidence type="ECO:0000259" key="17">
    <source>
        <dbReference type="Pfam" id="PF00732"/>
    </source>
</evidence>
<keyword evidence="3" id="KW-0153">Cholesterol metabolism</keyword>
<accession>A0ABR0T3U6</accession>
<keyword evidence="21" id="KW-1185">Reference proteome</keyword>
<reference evidence="20 21" key="1">
    <citation type="submission" date="2024-01" db="EMBL/GenBank/DDBJ databases">
        <title>Complete genome of Cladobotryum mycophilum ATHUM6906.</title>
        <authorList>
            <person name="Christinaki A.C."/>
            <person name="Myridakis A.I."/>
            <person name="Kouvelis V.N."/>
        </authorList>
    </citation>
    <scope>NUCLEOTIDE SEQUENCE [LARGE SCALE GENOMIC DNA]</scope>
    <source>
        <strain evidence="20 21">ATHUM6906</strain>
    </source>
</reference>
<evidence type="ECO:0000313" key="21">
    <source>
        <dbReference type="Proteomes" id="UP001338125"/>
    </source>
</evidence>
<feature type="domain" description="Glucose-methanol-choline oxidoreductase C-terminal" evidence="19">
    <location>
        <begin position="601"/>
        <end position="665"/>
    </location>
</feature>
<dbReference type="Gene3D" id="3.40.50.1820">
    <property type="entry name" value="alpha/beta hydrolase"/>
    <property type="match status" value="1"/>
</dbReference>